<reference evidence="2" key="1">
    <citation type="journal article" date="2013" name="J. Virol.">
        <title>New Insights into the Evolution of Entomopoxvirinae from the Complete Genome Sequences of Four Entomopoxviruses Infecting Adoxophyes honmai, Choristoneura biennis, Choristoneura rosaceana, and Mythimna separata.</title>
        <authorList>
            <person name="Theze J."/>
            <person name="Takatsuka J."/>
            <person name="Li Z."/>
            <person name="Gallais J."/>
            <person name="Doucet D."/>
            <person name="Arif B."/>
            <person name="Nakai M."/>
            <person name="Herniou E.A."/>
        </authorList>
    </citation>
    <scope>NUCLEOTIDE SEQUENCE</scope>
    <source>
        <strain evidence="2">Tokyo</strain>
    </source>
</reference>
<dbReference type="Gene3D" id="3.40.390.10">
    <property type="entry name" value="Collagenase (Catalytic Domain)"/>
    <property type="match status" value="1"/>
</dbReference>
<accession>A0A916P625</accession>
<organism evidence="2 3">
    <name type="scientific">Adoxophyes honmai entomopoxvirus 'L'</name>
    <dbReference type="NCBI Taxonomy" id="1293540"/>
    <lineage>
        <taxon>Viruses</taxon>
        <taxon>Varidnaviria</taxon>
        <taxon>Bamfordvirae</taxon>
        <taxon>Nucleocytoviricota</taxon>
        <taxon>Pokkesviricetes</taxon>
        <taxon>Chitovirales</taxon>
        <taxon>Poxviridae</taxon>
        <taxon>Entomopoxvirinae</taxon>
        <taxon>Betaentomopoxvirus</taxon>
        <taxon>Betaentomopoxvirus ahonmai</taxon>
    </lineage>
</organism>
<evidence type="ECO:0000256" key="1">
    <source>
        <dbReference type="SAM" id="Phobius"/>
    </source>
</evidence>
<dbReference type="SUPFAM" id="SSF55486">
    <property type="entry name" value="Metalloproteases ('zincins'), catalytic domain"/>
    <property type="match status" value="1"/>
</dbReference>
<dbReference type="Proteomes" id="UP000792575">
    <property type="component" value="Genome"/>
</dbReference>
<protein>
    <submittedName>
        <fullName evidence="2">Uncharacterized protein</fullName>
    </submittedName>
</protein>
<keyword evidence="1" id="KW-1133">Transmembrane helix</keyword>
<dbReference type="EMBL" id="HF679131">
    <property type="protein sequence ID" value="CCU55350.1"/>
    <property type="molecule type" value="Genomic_DNA"/>
</dbReference>
<gene>
    <name evidence="2" type="ORF">AHEV_029</name>
</gene>
<evidence type="ECO:0000313" key="2">
    <source>
        <dbReference type="EMBL" id="CCU55350.1"/>
    </source>
</evidence>
<proteinExistence type="predicted"/>
<dbReference type="InterPro" id="IPR024079">
    <property type="entry name" value="MetalloPept_cat_dom_sf"/>
</dbReference>
<evidence type="ECO:0000313" key="3">
    <source>
        <dbReference type="Proteomes" id="UP000792575"/>
    </source>
</evidence>
<dbReference type="GeneID" id="15613958"/>
<dbReference type="KEGG" id="vg:15613958"/>
<dbReference type="GO" id="GO:0008237">
    <property type="term" value="F:metallopeptidase activity"/>
    <property type="evidence" value="ECO:0007669"/>
    <property type="project" value="InterPro"/>
</dbReference>
<dbReference type="OrthoDB" id="27586at10239"/>
<dbReference type="RefSeq" id="YP_008003852.1">
    <property type="nucleotide sequence ID" value="NC_021247.1"/>
</dbReference>
<keyword evidence="3" id="KW-1185">Reference proteome</keyword>
<keyword evidence="1" id="KW-0812">Transmembrane</keyword>
<sequence length="333" mass="40032">MIKNYNCNYKNINNIIYKYNLIGIIVLCILIFIIIIIILLLHLILINKTITNKKNILLNKTITVNKNILLDDNIINKNYTWVYNNEYKIFKNFYNKNLCKYKKYIKWKYIPNYNIDINNKLIEDLCQISIDAWQEVTYEYIYFIKSNDGDDMTFSIQHKMNNMYIKKKYNYTINESNQMGVLAHSHGSKYMDIHINYHRLKDASISQIVMMILHEIGHSIGAYDKYDSKYNNSLMYAASTNRILNLFDLTNEIDIITIHMIERHNRCSLIYSLIKSYSKINLKKWELDKYNNWYPIINNNIHWNNKSNLWELKTHNNIVITWNNVTNLWNINI</sequence>
<feature type="transmembrane region" description="Helical" evidence="1">
    <location>
        <begin position="21"/>
        <end position="45"/>
    </location>
</feature>
<name>A0A916P625_9POXV</name>
<keyword evidence="1" id="KW-0472">Membrane</keyword>